<feature type="domain" description="Filamentous haemagglutinin FhaB/tRNA nuclease CdiA-like TPS" evidence="5">
    <location>
        <begin position="46"/>
        <end position="158"/>
    </location>
</feature>
<evidence type="ECO:0000256" key="3">
    <source>
        <dbReference type="ARBA" id="ARBA00022729"/>
    </source>
</evidence>
<dbReference type="InterPro" id="IPR011493">
    <property type="entry name" value="GLUG"/>
</dbReference>
<dbReference type="EMBL" id="CP013234">
    <property type="protein sequence ID" value="AMP05146.1"/>
    <property type="molecule type" value="Genomic_DNA"/>
</dbReference>
<dbReference type="InterPro" id="IPR011050">
    <property type="entry name" value="Pectin_lyase_fold/virulence"/>
</dbReference>
<dbReference type="SUPFAM" id="SSF51126">
    <property type="entry name" value="Pectin lyase-like"/>
    <property type="match status" value="1"/>
</dbReference>
<dbReference type="InterPro" id="IPR050909">
    <property type="entry name" value="Bact_Autotransporter_VF"/>
</dbReference>
<evidence type="ECO:0000313" key="6">
    <source>
        <dbReference type="EMBL" id="AMP05146.1"/>
    </source>
</evidence>
<feature type="chain" id="PRO_5007277546" evidence="4">
    <location>
        <begin position="49"/>
        <end position="2530"/>
    </location>
</feature>
<proteinExistence type="predicted"/>
<evidence type="ECO:0000313" key="7">
    <source>
        <dbReference type="Proteomes" id="UP000074561"/>
    </source>
</evidence>
<dbReference type="InterPro" id="IPR037160">
    <property type="entry name" value="DNA_Pol_thumb_sf"/>
</dbReference>
<gene>
    <name evidence="6" type="ORF">CPter91_2800</name>
</gene>
<sequence length="2530" mass="241575">MNHIYRLVWSTVTNGWIAVAETTRGRGKGGRRKLVAAALSLTAIAAQAAPTGGQIVAGSGSVRQSGATTTISQTSQNATLNWSGFNIAPQETVNFVQPSVSAIAVNRIFDTNGTQILGHLNANGQVFLINPNGVLFGAGAQVNVGGLVASTLDVHDAGLNGNTRTFSGNGSGSVVNQGAITAVNGGYVALLGNHVSNQGTISAPQGAVALGAGNAVTLTFSGNSLLQLQVDQSVLNSAAENGGLIRADGGRVIMSAGAKDALLASVVNNSGVIEAHTVDNQGGTITLLGGMAAGTVNVGGTLDASAPAGGNGGFIETSAANVKVANGARITTAAALGLAGTWLIDPTDFTIAASNGDLTGAALNASLSAGNVTISSASGASGSSGNVNVDDTVSWSGHKLTLNASNDVNINATMTASGSASLDLEPGSGHVNVALGSSGFNGRVNFSGSGVLTMNNHVYTVINSLGTAASSGDGSLQGTLGNLAGYYALGSDINAAATSAWNSGAGFTPIGTGSTLFSGTFDGLGHTISGLAVTPGASGTGRGLFGESSGVIRNVGLVGGSVAVTGSNYTGQLAGFNSGAISNSYATGSVSASGPTTSVGGLVGWNQGGTISRSYATGTVNGGAASISVGGLLGGLQGGTVSDSYATGNVTGASSSVGGLVGYAYGAPGITSLIINSHATGSVSGASYVGGLLGSNYGFTGSARVSNSYATGSVSGTSAVGGLVGHNYGAVASGGAPAGNPVIDNSYATGSVTGTAGASFVGGLVGNNTGGGGLGGTVTNSFSTGSVSAGAGSISVGGLIGNNSGGAGIVTGSFWDKTSSGQATSDGGTGMTTANMQNQANFTSSTAANGNLNPAWDFSGTWIMSGGYPLLLSGMTALTVSANNASSTFNGAAYASNNGVTYTGLNGYRYSATPVGVLGSITYGGTSQAAVNAGTYTITASGLSSSGQQGYIVTYVNGALTINPLALTGTLGAGSSVYGSALLPGTVTFTNMVAGHVVTAAPVSVNTAGLTSGSGHLTAGTHNGIESVGTVLSGADAGNYTFAGATGNYTVTPLALTGSVATGSSTYGATLVPGAANFTNAVSGDALGTATVGVNTTGLTSSSGHLTAGTHSGIETVSALSGADAGNYTFSGVTGDYTVNQLALTATVGAGSSTYGSTLVPGAVNFTNAVGGDFVTPGAVTVNTTGLTSSSGHLIAGTHTGIESVGTALSGADAGNYTFAGATGDYTVAQLALTGTVAGGSSTYGAALVPGAANFTNAVSGDALGTATVGVNTTGLTSSSGHLIAGTHNGIETISALSGADAGNYTFSGVTGNYTVNQLVLNATVGAGSSTYGSTLAPGAVNFTNAVSGDLVTPGAVTVNTTGLTSSSGHLIAGTHTGIESVGTALGGADAGNYSFAGATGDYTVSQLALNGTVAAGSSVYGAVLVPGAANFTNAVGGDLVTPGAVTVNTTGLTSSSGHLTAGTHNGIESVGTALGGADAGNYTFAGATGNYTVTPLALTGSVATGSSTYGATLVPGAANFTNAVSGDALGTATVGVNTTGLTSSSGHLIAGTHNGIETVSALSGADAGNYTFSGVTGSYTVNQLALNGTLAAGSSTYGSTLAPGAVNFTNAVTGDLVTPGAVTVNTTGLTSSSGHLIAGTHTGIESVGTALSGADAGNYTFAGATGDYTVAQLALTGTVAAGSSTYGSALVPGAANFTNAVSGDALGTATVGVNTTGLTSSSGHLIAGTHNGIETISALSGADAGNYTFNGVTGNYTVNQLVLNATVGAGSSTYGSTLAPGAVNFTNAVSGDLVTPGAVTVNTTGLTSSSGHLIAGTHTGIESVGAALGGADAGNYSFAGATGDYTVSQLALNGTVAAGSSVYGAVLVPGAANFTNAVSGDLVTPGAVTVNTTGLTSSSGHLVAGTHNGIESVGTALGGADAGNYTFAGAIGNYTVSPLALTGSIAAGSSTYGSVLAPGAANFTNAVSGDALGTATVGVNITGLTSSSGHLIAGTHTGIESVSALSGADAGNYTFAAPTGDYTVNQLALTGSIGTGSSTYGAVLAPGAVNFTNAVTGDVLGTATVGVNTTGLTSSSGHLIAGSHTGIESVSALSGADASNYTFAGPTGDYTVSQLALAGTIAAGSSTYGAALTPGAFSISNVISGDLVNAPGVSVNTTGLTSSSGHLIAGTHVGIESASGALGGVDAGNYILGSISGDYTVSRQSVTITASGVNKVYDATTSGSAILAGSGLIGGDKVTFSDSSASFGDKNAGTGKTVSVAGISASGADAGNYLVSNTTTTTTADITPLAITVAAIGANKTYDGNTTAAVTLSGGLAGDAISFSDTSANFADKNVGVGKTVTVAGISASGADAGNYTVSSTSTTSANITPATLTYTATPASSIAGQTPSGLTGTLSGLVGGDTLGSATSGSLSWTTNAQPTSLPGLYAIDGGGLSAMNYVFVQAAGNATALTLKPGAAPVSVQNVITALDSVFATPHAGINLAALDLVQFNVQPSNNPSSFKGDGMNGVEVKITGSGVRLPDNIVSTDE</sequence>
<dbReference type="NCBIfam" id="TIGR01901">
    <property type="entry name" value="adhes_NPXG"/>
    <property type="match status" value="1"/>
</dbReference>
<keyword evidence="3 4" id="KW-0732">Signal</keyword>
<dbReference type="InterPro" id="IPR012334">
    <property type="entry name" value="Pectin_lyas_fold"/>
</dbReference>
<evidence type="ECO:0000256" key="1">
    <source>
        <dbReference type="ARBA" id="ARBA00004613"/>
    </source>
</evidence>
<dbReference type="PATRIC" id="fig|279113.9.peg.2765"/>
<protein>
    <submittedName>
        <fullName evidence="6">Filamentous hemagglutinin family N-terminal domain protein</fullName>
    </submittedName>
</protein>
<dbReference type="Gene3D" id="3.30.210.10">
    <property type="entry name" value="DNA polymerase, thumb domain"/>
    <property type="match status" value="1"/>
</dbReference>
<evidence type="ECO:0000256" key="2">
    <source>
        <dbReference type="ARBA" id="ARBA00022525"/>
    </source>
</evidence>
<dbReference type="Pfam" id="PF18676">
    <property type="entry name" value="MBG_2"/>
    <property type="match status" value="1"/>
</dbReference>
<reference evidence="6 7" key="1">
    <citation type="submission" date="2015-11" db="EMBL/GenBank/DDBJ databases">
        <title>Exploring the genomic traits of fungus-feeding bacterial genus Collimonas.</title>
        <authorList>
            <person name="Song C."/>
            <person name="Schmidt R."/>
            <person name="de Jager V."/>
            <person name="Krzyzanowska D."/>
            <person name="Jongedijk E."/>
            <person name="Cankar K."/>
            <person name="Beekwilder J."/>
            <person name="van Veen A."/>
            <person name="de Boer W."/>
            <person name="van Veen J.A."/>
            <person name="Garbeva P."/>
        </authorList>
    </citation>
    <scope>NUCLEOTIDE SEQUENCE [LARGE SCALE GENOMIC DNA]</scope>
    <source>
        <strain evidence="6 7">Ter91</strain>
    </source>
</reference>
<dbReference type="InterPro" id="IPR041286">
    <property type="entry name" value="MBG_2"/>
</dbReference>
<keyword evidence="2" id="KW-0964">Secreted</keyword>
<evidence type="ECO:0000259" key="5">
    <source>
        <dbReference type="SMART" id="SM00912"/>
    </source>
</evidence>
<comment type="subcellular location">
    <subcellularLocation>
        <location evidence="1">Secreted</location>
    </subcellularLocation>
</comment>
<feature type="signal peptide" evidence="4">
    <location>
        <begin position="1"/>
        <end position="48"/>
    </location>
</feature>
<dbReference type="InterPro" id="IPR041248">
    <property type="entry name" value="YDG"/>
</dbReference>
<dbReference type="Gene3D" id="2.160.20.110">
    <property type="match status" value="2"/>
</dbReference>
<name>A0A127Q587_9BURK</name>
<dbReference type="KEGG" id="cpra:CPter91_2800"/>
<dbReference type="Pfam" id="PF18657">
    <property type="entry name" value="YDG"/>
    <property type="match status" value="2"/>
</dbReference>
<dbReference type="PANTHER" id="PTHR12338:SF8">
    <property type="entry name" value="HEME_HEMOPEXIN-BINDING PROTEIN"/>
    <property type="match status" value="1"/>
</dbReference>
<dbReference type="PANTHER" id="PTHR12338">
    <property type="entry name" value="AUTOTRANSPORTER"/>
    <property type="match status" value="1"/>
</dbReference>
<dbReference type="Pfam" id="PF05860">
    <property type="entry name" value="TPS"/>
    <property type="match status" value="1"/>
</dbReference>
<dbReference type="STRING" id="279113.CPter91_2800"/>
<accession>A0A127Q587</accession>
<evidence type="ECO:0000256" key="4">
    <source>
        <dbReference type="SAM" id="SignalP"/>
    </source>
</evidence>
<dbReference type="GO" id="GO:0005576">
    <property type="term" value="C:extracellular region"/>
    <property type="evidence" value="ECO:0007669"/>
    <property type="project" value="UniProtKB-SubCell"/>
</dbReference>
<dbReference type="Pfam" id="PF07581">
    <property type="entry name" value="Glug"/>
    <property type="match status" value="5"/>
</dbReference>
<organism evidence="6 7">
    <name type="scientific">Collimonas pratensis</name>
    <dbReference type="NCBI Taxonomy" id="279113"/>
    <lineage>
        <taxon>Bacteria</taxon>
        <taxon>Pseudomonadati</taxon>
        <taxon>Pseudomonadota</taxon>
        <taxon>Betaproteobacteria</taxon>
        <taxon>Burkholderiales</taxon>
        <taxon>Oxalobacteraceae</taxon>
        <taxon>Collimonas</taxon>
    </lineage>
</organism>
<dbReference type="Gene3D" id="2.160.20.10">
    <property type="entry name" value="Single-stranded right-handed beta-helix, Pectin lyase-like"/>
    <property type="match status" value="1"/>
</dbReference>
<dbReference type="Proteomes" id="UP000074561">
    <property type="component" value="Chromosome"/>
</dbReference>
<dbReference type="SMART" id="SM00912">
    <property type="entry name" value="Haemagg_act"/>
    <property type="match status" value="1"/>
</dbReference>
<dbReference type="InterPro" id="IPR008638">
    <property type="entry name" value="FhaB/CdiA-like_TPS"/>
</dbReference>